<feature type="domain" description="Methyltransferase type 11" evidence="5">
    <location>
        <begin position="53"/>
        <end position="158"/>
    </location>
</feature>
<dbReference type="InterPro" id="IPR029063">
    <property type="entry name" value="SAM-dependent_MTases_sf"/>
</dbReference>
<dbReference type="SUPFAM" id="SSF53335">
    <property type="entry name" value="S-adenosyl-L-methionine-dependent methyltransferases"/>
    <property type="match status" value="2"/>
</dbReference>
<evidence type="ECO:0000256" key="2">
    <source>
        <dbReference type="ARBA" id="ARBA00022603"/>
    </source>
</evidence>
<dbReference type="Pfam" id="PF08241">
    <property type="entry name" value="Methyltransf_11"/>
    <property type="match status" value="1"/>
</dbReference>
<keyword evidence="8" id="KW-1185">Reference proteome</keyword>
<dbReference type="GO" id="GO:0032259">
    <property type="term" value="P:methylation"/>
    <property type="evidence" value="ECO:0007669"/>
    <property type="project" value="UniProtKB-KW"/>
</dbReference>
<dbReference type="Pfam" id="PF01564">
    <property type="entry name" value="Spermine_synth"/>
    <property type="match status" value="1"/>
</dbReference>
<dbReference type="Gene3D" id="3.40.50.150">
    <property type="entry name" value="Vaccinia Virus protein VP39"/>
    <property type="match status" value="2"/>
</dbReference>
<protein>
    <recommendedName>
        <fullName evidence="5">Methyltransferase type 11 domain-containing protein</fullName>
    </recommendedName>
</protein>
<dbReference type="EMBL" id="CAXKWB010003422">
    <property type="protein sequence ID" value="CAL4069162.1"/>
    <property type="molecule type" value="Genomic_DNA"/>
</dbReference>
<evidence type="ECO:0000313" key="8">
    <source>
        <dbReference type="Proteomes" id="UP001497623"/>
    </source>
</evidence>
<dbReference type="PANTHER" id="PTHR12176:SF78">
    <property type="entry name" value="EEF1A LYSINE AND N-TERMINAL METHYLTRANSFERASE"/>
    <property type="match status" value="1"/>
</dbReference>
<comment type="similarity">
    <text evidence="1">Belongs to the methyltransferase superfamily.</text>
</comment>
<dbReference type="EMBL" id="CAXKWB010003422">
    <property type="protein sequence ID" value="CAL4069158.1"/>
    <property type="molecule type" value="Genomic_DNA"/>
</dbReference>
<evidence type="ECO:0000313" key="7">
    <source>
        <dbReference type="EMBL" id="CAL4069162.1"/>
    </source>
</evidence>
<dbReference type="AlphaFoldDB" id="A0AAV2Q6P4"/>
<dbReference type="PANTHER" id="PTHR12176">
    <property type="entry name" value="SAM-DEPENDENT METHYLTRANSFERASE SUPERFAMILY PROTEIN"/>
    <property type="match status" value="1"/>
</dbReference>
<dbReference type="CDD" id="cd02440">
    <property type="entry name" value="AdoMet_MTases"/>
    <property type="match status" value="1"/>
</dbReference>
<keyword evidence="3" id="KW-0808">Transferase</keyword>
<keyword evidence="4" id="KW-0511">Multifunctional enzyme</keyword>
<dbReference type="FunFam" id="3.40.50.150:FF:000110">
    <property type="entry name" value="methyltransferase-like protein 13 isoform X1"/>
    <property type="match status" value="1"/>
</dbReference>
<evidence type="ECO:0000256" key="3">
    <source>
        <dbReference type="ARBA" id="ARBA00022679"/>
    </source>
</evidence>
<gene>
    <name evidence="6" type="ORF">MNOR_LOCUS7669</name>
    <name evidence="7" type="ORF">MNOR_LOCUS7671</name>
</gene>
<dbReference type="InterPro" id="IPR051419">
    <property type="entry name" value="Lys/N-term_MeTrsfase_sf"/>
</dbReference>
<evidence type="ECO:0000259" key="5">
    <source>
        <dbReference type="Pfam" id="PF08241"/>
    </source>
</evidence>
<sequence length="667" mass="75533">MSLLPKIKDEFISKEYWNKMFSMRGAKTLEWHGEYAELCGILHKYIHANEKILMAGCGYSTLSTDLYKDGIQNIINTDISEIVIKQMKEKNRDSCPDMKWLKMDLASFSFKDEEFSCVLDKGTLDTLMTDDSLVVFELINKYLSEINRVLCDGGRYVCISLLQEHTSAYVLSWFPANGWMVRLLKCEVAEQCESEEGKFHFPVFIMICTKCKQMPEFKTILELQIQGETIQVTNPEQIKDTVKDLQKYALLKHTLNLQQIDGRNISVGLEDPTSGNLRFILHVIDCPQKLRKLEFAVFIVPHGREAEWIFGSPAGRDKLAASANASRLVVVHLCRNQTYISLSAIQEELSANIMELKPLQLPPKTKVPFLSVGENLGSRDIRHQGESNFSGPFVIEDISFSKGTKFRRMIFLNNQNVVQSEAKLITVEDKEKIETKELELDHSYLACDYYLAMLGVLGVIKEPSQVLLVGLGGGLLATYIHKYFTNISLTCVEIDPAMVIVAKDWFDFSPDKRLKVEVEDGLLYIRKAAEGNLKFNAIMFDADSKDSSIGLTGPPKAFLELGFLRTVVDCLSEDGILIINLACRDETLKSSILNEVKKVFGSIICQQIPEEVSSILFCRLNRDQYSDDLIGTFERALTSTNNFLKQKQGIEDDIIDIKESMKNISLL</sequence>
<proteinExistence type="inferred from homology"/>
<dbReference type="InterPro" id="IPR013216">
    <property type="entry name" value="Methyltransf_11"/>
</dbReference>
<comment type="caution">
    <text evidence="6">The sequence shown here is derived from an EMBL/GenBank/DDBJ whole genome shotgun (WGS) entry which is preliminary data.</text>
</comment>
<evidence type="ECO:0000313" key="6">
    <source>
        <dbReference type="EMBL" id="CAL4069158.1"/>
    </source>
</evidence>
<name>A0AAV2Q6P4_MEGNR</name>
<dbReference type="Proteomes" id="UP001497623">
    <property type="component" value="Unassembled WGS sequence"/>
</dbReference>
<organism evidence="6 8">
    <name type="scientific">Meganyctiphanes norvegica</name>
    <name type="common">Northern krill</name>
    <name type="synonym">Thysanopoda norvegica</name>
    <dbReference type="NCBI Taxonomy" id="48144"/>
    <lineage>
        <taxon>Eukaryota</taxon>
        <taxon>Metazoa</taxon>
        <taxon>Ecdysozoa</taxon>
        <taxon>Arthropoda</taxon>
        <taxon>Crustacea</taxon>
        <taxon>Multicrustacea</taxon>
        <taxon>Malacostraca</taxon>
        <taxon>Eumalacostraca</taxon>
        <taxon>Eucarida</taxon>
        <taxon>Euphausiacea</taxon>
        <taxon>Euphausiidae</taxon>
        <taxon>Meganyctiphanes</taxon>
    </lineage>
</organism>
<evidence type="ECO:0000256" key="4">
    <source>
        <dbReference type="ARBA" id="ARBA00023268"/>
    </source>
</evidence>
<keyword evidence="2" id="KW-0489">Methyltransferase</keyword>
<accession>A0AAV2Q6P4</accession>
<dbReference type="GO" id="GO:0008757">
    <property type="term" value="F:S-adenosylmethionine-dependent methyltransferase activity"/>
    <property type="evidence" value="ECO:0007669"/>
    <property type="project" value="InterPro"/>
</dbReference>
<reference evidence="6 8" key="1">
    <citation type="submission" date="2024-05" db="EMBL/GenBank/DDBJ databases">
        <authorList>
            <person name="Wallberg A."/>
        </authorList>
    </citation>
    <scope>NUCLEOTIDE SEQUENCE [LARGE SCALE GENOMIC DNA]</scope>
</reference>
<evidence type="ECO:0000256" key="1">
    <source>
        <dbReference type="ARBA" id="ARBA00008361"/>
    </source>
</evidence>